<name>A0A9E8KPX3_9ALTE</name>
<dbReference type="RefSeq" id="WP_251811028.1">
    <property type="nucleotide sequence ID" value="NZ_CP101527.1"/>
</dbReference>
<evidence type="ECO:0000313" key="2">
    <source>
        <dbReference type="EMBL" id="UZW75169.1"/>
    </source>
</evidence>
<dbReference type="AlphaFoldDB" id="A0A9E8KPX3"/>
<keyword evidence="3" id="KW-1185">Reference proteome</keyword>
<sequence>MKYIKSIVLGSVCALSLSSMAQAEESPLNGVKLGFGYDQGFGLTGQFGQFNGFIGNDGLAVDYMIVKEKIEAKIPLHWYIAGGAYIDWDDSDEDFGARVPVGIEANFAPGWDAYAQVIPKLEIIENFEFGLDAAIGVRYQF</sequence>
<organism evidence="2 3">
    <name type="scientific">Alkalimarinus sediminis</name>
    <dbReference type="NCBI Taxonomy" id="1632866"/>
    <lineage>
        <taxon>Bacteria</taxon>
        <taxon>Pseudomonadati</taxon>
        <taxon>Pseudomonadota</taxon>
        <taxon>Gammaproteobacteria</taxon>
        <taxon>Alteromonadales</taxon>
        <taxon>Alteromonadaceae</taxon>
        <taxon>Alkalimarinus</taxon>
    </lineage>
</organism>
<gene>
    <name evidence="2" type="ORF">NNL22_00760</name>
</gene>
<dbReference type="InterPro" id="IPR011250">
    <property type="entry name" value="OMP/PagP_B-barrel"/>
</dbReference>
<feature type="chain" id="PRO_5038395621" description="Outer membrane protein beta-barrel domain-containing protein" evidence="1">
    <location>
        <begin position="24"/>
        <end position="141"/>
    </location>
</feature>
<dbReference type="KEGG" id="asem:NNL22_00760"/>
<evidence type="ECO:0008006" key="4">
    <source>
        <dbReference type="Google" id="ProtNLM"/>
    </source>
</evidence>
<proteinExistence type="predicted"/>
<evidence type="ECO:0000256" key="1">
    <source>
        <dbReference type="SAM" id="SignalP"/>
    </source>
</evidence>
<feature type="signal peptide" evidence="1">
    <location>
        <begin position="1"/>
        <end position="23"/>
    </location>
</feature>
<dbReference type="SUPFAM" id="SSF56925">
    <property type="entry name" value="OMPA-like"/>
    <property type="match status" value="1"/>
</dbReference>
<dbReference type="Proteomes" id="UP001164472">
    <property type="component" value="Chromosome"/>
</dbReference>
<accession>A0A9E8KPX3</accession>
<evidence type="ECO:0000313" key="3">
    <source>
        <dbReference type="Proteomes" id="UP001164472"/>
    </source>
</evidence>
<keyword evidence="1" id="KW-0732">Signal</keyword>
<protein>
    <recommendedName>
        <fullName evidence="4">Outer membrane protein beta-barrel domain-containing protein</fullName>
    </recommendedName>
</protein>
<dbReference type="EMBL" id="CP101527">
    <property type="protein sequence ID" value="UZW75169.1"/>
    <property type="molecule type" value="Genomic_DNA"/>
</dbReference>
<reference evidence="2" key="1">
    <citation type="submission" date="2022-07" db="EMBL/GenBank/DDBJ databases">
        <title>Alkalimarinus sp. nov., isolated from gut of a Alitta virens.</title>
        <authorList>
            <person name="Yang A.I."/>
            <person name="Shin N.-R."/>
        </authorList>
    </citation>
    <scope>NUCLEOTIDE SEQUENCE</scope>
    <source>
        <strain evidence="2">FA028</strain>
    </source>
</reference>